<dbReference type="GO" id="GO:0000032">
    <property type="term" value="P:cell wall mannoprotein biosynthetic process"/>
    <property type="evidence" value="ECO:0007669"/>
    <property type="project" value="TreeGrafter"/>
</dbReference>
<comment type="similarity">
    <text evidence="1">Belongs to the glycosyltransferase 15 family.</text>
</comment>
<dbReference type="GO" id="GO:0000026">
    <property type="term" value="F:alpha-1,2-mannosyltransferase activity"/>
    <property type="evidence" value="ECO:0007669"/>
    <property type="project" value="TreeGrafter"/>
</dbReference>
<dbReference type="Gene3D" id="3.90.550.10">
    <property type="entry name" value="Spore Coat Polysaccharide Biosynthesis Protein SpsA, Chain A"/>
    <property type="match status" value="1"/>
</dbReference>
<dbReference type="FunFam" id="3.90.550.10:FF:000051">
    <property type="entry name" value="Alpha-1,2-mannosyltransferase (Ktr4)"/>
    <property type="match status" value="1"/>
</dbReference>
<keyword evidence="4" id="KW-1133">Transmembrane helix</keyword>
<accession>A0A9W7ZGY1</accession>
<keyword evidence="2" id="KW-0808">Transferase</keyword>
<evidence type="ECO:0000313" key="5">
    <source>
        <dbReference type="EMBL" id="KAJ1908757.1"/>
    </source>
</evidence>
<dbReference type="AlphaFoldDB" id="A0A9W7ZGY1"/>
<dbReference type="InterPro" id="IPR002685">
    <property type="entry name" value="Glyco_trans_15"/>
</dbReference>
<evidence type="ECO:0000256" key="2">
    <source>
        <dbReference type="ARBA" id="ARBA00022679"/>
    </source>
</evidence>
<dbReference type="SUPFAM" id="SSF53448">
    <property type="entry name" value="Nucleotide-diphospho-sugar transferases"/>
    <property type="match status" value="1"/>
</dbReference>
<dbReference type="Proteomes" id="UP001150569">
    <property type="component" value="Unassembled WGS sequence"/>
</dbReference>
<keyword evidence="6" id="KW-1185">Reference proteome</keyword>
<dbReference type="PIRSF" id="PIRSF018153">
    <property type="entry name" value="Glyco_trans_15"/>
    <property type="match status" value="1"/>
</dbReference>
<comment type="caution">
    <text evidence="5">The sequence shown here is derived from an EMBL/GenBank/DDBJ whole genome shotgun (WGS) entry which is preliminary data.</text>
</comment>
<evidence type="ECO:0000313" key="6">
    <source>
        <dbReference type="Proteomes" id="UP001150569"/>
    </source>
</evidence>
<gene>
    <name evidence="5" type="ORF">IWQ60_011546</name>
</gene>
<sequence length="384" mass="45377">MAAFAARSSHSAWGLVRRYRIFLGIIATVLIFHLCFINMRPKPKHLLARTVQDVVQFNDVRTPPGYNATRLPAKAAFVVLTRNSELHPLRVAISQIEDRFNRHRGYPYIFLNDEPFTEEFKETISWATNSRVSFGLVPRDHWDLPDHIDRQRMRDGMAFLKSKDVIHSDSLSYRQMSRYYAGFFHKHPLLEDLDYYWRIEYDAEYTCDIDYDPFVYMRERAIKYGFTITLHEFFDTVKSLWSSAQNFMTTYPHYLEEKNTLDWISSDGGNSYNLCHFWTNFEVLDLAFLRSERYDKFFQHVDQAGGIFYERWGDAPIRSVAVSMFLRKEETHWFEDVGYTHTAFQNCPASPELQKKCHCDPGRSIHLNDFSCTREWVQLPPSKA</sequence>
<protein>
    <submittedName>
        <fullName evidence="5">Uncharacterized protein</fullName>
    </submittedName>
</protein>
<feature type="active site" description="Nucleophile" evidence="3">
    <location>
        <position position="282"/>
    </location>
</feature>
<dbReference type="EMBL" id="JANBPT010001328">
    <property type="protein sequence ID" value="KAJ1908757.1"/>
    <property type="molecule type" value="Genomic_DNA"/>
</dbReference>
<name>A0A9W7ZGY1_9FUNG</name>
<proteinExistence type="inferred from homology"/>
<dbReference type="OrthoDB" id="439943at2759"/>
<evidence type="ECO:0000256" key="3">
    <source>
        <dbReference type="PIRSR" id="PIRSR018153-1"/>
    </source>
</evidence>
<dbReference type="GO" id="GO:0016020">
    <property type="term" value="C:membrane"/>
    <property type="evidence" value="ECO:0007669"/>
    <property type="project" value="InterPro"/>
</dbReference>
<dbReference type="InterPro" id="IPR029044">
    <property type="entry name" value="Nucleotide-diphossugar_trans"/>
</dbReference>
<organism evidence="5 6">
    <name type="scientific">Tieghemiomyces parasiticus</name>
    <dbReference type="NCBI Taxonomy" id="78921"/>
    <lineage>
        <taxon>Eukaryota</taxon>
        <taxon>Fungi</taxon>
        <taxon>Fungi incertae sedis</taxon>
        <taxon>Zoopagomycota</taxon>
        <taxon>Kickxellomycotina</taxon>
        <taxon>Dimargaritomycetes</taxon>
        <taxon>Dimargaritales</taxon>
        <taxon>Dimargaritaceae</taxon>
        <taxon>Tieghemiomyces</taxon>
    </lineage>
</organism>
<evidence type="ECO:0000256" key="1">
    <source>
        <dbReference type="ARBA" id="ARBA00007677"/>
    </source>
</evidence>
<dbReference type="GO" id="GO:0005794">
    <property type="term" value="C:Golgi apparatus"/>
    <property type="evidence" value="ECO:0007669"/>
    <property type="project" value="TreeGrafter"/>
</dbReference>
<evidence type="ECO:0000256" key="4">
    <source>
        <dbReference type="SAM" id="Phobius"/>
    </source>
</evidence>
<dbReference type="PANTHER" id="PTHR31121:SF6">
    <property type="entry name" value="ALPHA-1,2 MANNOSYLTRANSFERASE KTR1"/>
    <property type="match status" value="1"/>
</dbReference>
<keyword evidence="4" id="KW-0472">Membrane</keyword>
<dbReference type="PANTHER" id="PTHR31121">
    <property type="entry name" value="ALPHA-1,2 MANNOSYLTRANSFERASE KTR1"/>
    <property type="match status" value="1"/>
</dbReference>
<dbReference type="GO" id="GO:0006487">
    <property type="term" value="P:protein N-linked glycosylation"/>
    <property type="evidence" value="ECO:0007669"/>
    <property type="project" value="TreeGrafter"/>
</dbReference>
<keyword evidence="4" id="KW-0812">Transmembrane</keyword>
<feature type="transmembrane region" description="Helical" evidence="4">
    <location>
        <begin position="21"/>
        <end position="39"/>
    </location>
</feature>
<reference evidence="5" key="1">
    <citation type="submission" date="2022-07" db="EMBL/GenBank/DDBJ databases">
        <title>Phylogenomic reconstructions and comparative analyses of Kickxellomycotina fungi.</title>
        <authorList>
            <person name="Reynolds N.K."/>
            <person name="Stajich J.E."/>
            <person name="Barry K."/>
            <person name="Grigoriev I.V."/>
            <person name="Crous P."/>
            <person name="Smith M.E."/>
        </authorList>
    </citation>
    <scope>NUCLEOTIDE SEQUENCE</scope>
    <source>
        <strain evidence="5">RSA 861</strain>
    </source>
</reference>
<dbReference type="Pfam" id="PF01793">
    <property type="entry name" value="Glyco_transf_15"/>
    <property type="match status" value="1"/>
</dbReference>